<dbReference type="AlphaFoldDB" id="A0A1Y1UP21"/>
<dbReference type="Proteomes" id="UP000193218">
    <property type="component" value="Unassembled WGS sequence"/>
</dbReference>
<dbReference type="GO" id="GO:0016538">
    <property type="term" value="F:cyclin-dependent protein serine/threonine kinase regulator activity"/>
    <property type="evidence" value="ECO:0007669"/>
    <property type="project" value="InterPro"/>
</dbReference>
<dbReference type="InParanoid" id="A0A1Y1UP21"/>
<name>A0A1Y1UP21_9TREE</name>
<evidence type="ECO:0000313" key="1">
    <source>
        <dbReference type="EMBL" id="ORX39216.1"/>
    </source>
</evidence>
<dbReference type="PANTHER" id="PTHR10026">
    <property type="entry name" value="CYCLIN"/>
    <property type="match status" value="1"/>
</dbReference>
<dbReference type="GO" id="GO:0006357">
    <property type="term" value="P:regulation of transcription by RNA polymerase II"/>
    <property type="evidence" value="ECO:0007669"/>
    <property type="project" value="InterPro"/>
</dbReference>
<dbReference type="RefSeq" id="XP_021873079.1">
    <property type="nucleotide sequence ID" value="XM_022015089.1"/>
</dbReference>
<reference evidence="1 2" key="1">
    <citation type="submission" date="2017-03" db="EMBL/GenBank/DDBJ databases">
        <title>Widespread Adenine N6-methylation of Active Genes in Fungi.</title>
        <authorList>
            <consortium name="DOE Joint Genome Institute"/>
            <person name="Mondo S.J."/>
            <person name="Dannebaum R.O."/>
            <person name="Kuo R.C."/>
            <person name="Louie K.B."/>
            <person name="Bewick A.J."/>
            <person name="Labutti K."/>
            <person name="Haridas S."/>
            <person name="Kuo A."/>
            <person name="Salamov A."/>
            <person name="Ahrendt S.R."/>
            <person name="Lau R."/>
            <person name="Bowen B.P."/>
            <person name="Lipzen A."/>
            <person name="Sullivan W."/>
            <person name="Andreopoulos W.B."/>
            <person name="Clum A."/>
            <person name="Lindquist E."/>
            <person name="Daum C."/>
            <person name="Northen T.R."/>
            <person name="Ramamoorthy G."/>
            <person name="Schmitz R.J."/>
            <person name="Gryganskyi A."/>
            <person name="Culley D."/>
            <person name="Magnuson J."/>
            <person name="James T.Y."/>
            <person name="O'Malley M.A."/>
            <person name="Stajich J.E."/>
            <person name="Spatafora J.W."/>
            <person name="Visel A."/>
            <person name="Grigoriev I.V."/>
        </authorList>
    </citation>
    <scope>NUCLEOTIDE SEQUENCE [LARGE SCALE GENOMIC DNA]</scope>
    <source>
        <strain evidence="1 2">NRRL Y-17943</strain>
    </source>
</reference>
<gene>
    <name evidence="1" type="ORF">BD324DRAFT_618864</name>
</gene>
<dbReference type="GeneID" id="33556897"/>
<organism evidence="1 2">
    <name type="scientific">Kockovaella imperatae</name>
    <dbReference type="NCBI Taxonomy" id="4999"/>
    <lineage>
        <taxon>Eukaryota</taxon>
        <taxon>Fungi</taxon>
        <taxon>Dikarya</taxon>
        <taxon>Basidiomycota</taxon>
        <taxon>Agaricomycotina</taxon>
        <taxon>Tremellomycetes</taxon>
        <taxon>Tremellales</taxon>
        <taxon>Cuniculitremaceae</taxon>
        <taxon>Kockovaella</taxon>
    </lineage>
</organism>
<keyword evidence="2" id="KW-1185">Reference proteome</keyword>
<accession>A0A1Y1UP21</accession>
<protein>
    <submittedName>
        <fullName evidence="1">Cyclin-like protein</fullName>
    </submittedName>
</protein>
<dbReference type="EMBL" id="NBSH01000003">
    <property type="protein sequence ID" value="ORX39216.1"/>
    <property type="molecule type" value="Genomic_DNA"/>
</dbReference>
<sequence>MKDLGPAESQWLFTDADLDRTPSRLDGITSEDELRRRKKAIEYVRSIGLRAGLGGREANSPSARGVMAPAAMLVHRFYMRRSLKDFPEELVAPAMLFLASKIAEDSLKLRYIVNACLSKWEPGALPWEPDPNNKDTYPPQSLEYKRWEREILIVEELALEALCFDMAIINHWTIFRRAILNLNGEAVPKWMKVNGLELGWGLFNVIAQTPLVVTTHPHILAFGVFVILLAAMDDMSISSAIKSNSEASSAFTVDLNDETTVEQIKHFCARVRAYSSMDLIDQGLVDLIRDE</sequence>
<dbReference type="SUPFAM" id="SSF47954">
    <property type="entry name" value="Cyclin-like"/>
    <property type="match status" value="1"/>
</dbReference>
<dbReference type="InterPro" id="IPR036915">
    <property type="entry name" value="Cyclin-like_sf"/>
</dbReference>
<evidence type="ECO:0000313" key="2">
    <source>
        <dbReference type="Proteomes" id="UP000193218"/>
    </source>
</evidence>
<dbReference type="STRING" id="4999.A0A1Y1UP21"/>
<comment type="caution">
    <text evidence="1">The sequence shown here is derived from an EMBL/GenBank/DDBJ whole genome shotgun (WGS) entry which is preliminary data.</text>
</comment>
<dbReference type="Gene3D" id="1.10.472.10">
    <property type="entry name" value="Cyclin-like"/>
    <property type="match status" value="1"/>
</dbReference>
<dbReference type="InterPro" id="IPR043198">
    <property type="entry name" value="Cyclin/Ssn8"/>
</dbReference>
<dbReference type="OrthoDB" id="25002at2759"/>
<proteinExistence type="predicted"/>